<dbReference type="InterPro" id="IPR043756">
    <property type="entry name" value="DUF5702"/>
</dbReference>
<proteinExistence type="predicted"/>
<keyword evidence="4" id="KW-1185">Reference proteome</keyword>
<evidence type="ECO:0000256" key="1">
    <source>
        <dbReference type="SAM" id="MobiDB-lite"/>
    </source>
</evidence>
<dbReference type="Pfam" id="PF18960">
    <property type="entry name" value="DUF5702"/>
    <property type="match status" value="1"/>
</dbReference>
<evidence type="ECO:0000256" key="2">
    <source>
        <dbReference type="SAM" id="Phobius"/>
    </source>
</evidence>
<reference evidence="3 4" key="1">
    <citation type="submission" date="2016-10" db="EMBL/GenBank/DDBJ databases">
        <authorList>
            <person name="de Groot N.N."/>
        </authorList>
    </citation>
    <scope>NUCLEOTIDE SEQUENCE [LARGE SCALE GENOMIC DNA]</scope>
    <source>
        <strain evidence="3 4">DSM 2784</strain>
    </source>
</reference>
<organism evidence="3 4">
    <name type="scientific">Acidaminobacter hydrogenoformans DSM 2784</name>
    <dbReference type="NCBI Taxonomy" id="1120920"/>
    <lineage>
        <taxon>Bacteria</taxon>
        <taxon>Bacillati</taxon>
        <taxon>Bacillota</taxon>
        <taxon>Clostridia</taxon>
        <taxon>Peptostreptococcales</taxon>
        <taxon>Acidaminobacteraceae</taxon>
        <taxon>Acidaminobacter</taxon>
    </lineage>
</organism>
<keyword evidence="2" id="KW-0472">Membrane</keyword>
<dbReference type="AlphaFoldDB" id="A0A1G5S338"/>
<gene>
    <name evidence="3" type="ORF">SAMN03080599_02413</name>
</gene>
<sequence>MWKLYRCLASKRLCSARLDESGSITLFALMMTLTILGLFGALVTYGMNQMKHADTLRTLEMTGQSILHTYDRRLLESYSLLAVDLEVADPQVYMNASSRLGFWWKGQRRSWQFEPRQTLNEPEAFLEAVARSVASGTAEEALSGFSSWMEKSPGLSGGQEPAAGASKEDQAFEKALSGESSGTVSEEEKDLAIEAVRWIREMGRSEDQVGRDGKEVGGEAEEAIGPELTPAQKDRLPSQLYEGLRRPLEAPERLAFVYYVARHFRDRAADNRTPFYKHAPAETFFNAEREYLLYGHGAEVFNEARAYADVFLLRLAGNTAHVAGCQKKQKWIAVVSGAVNTVFGVPAVMTSSALVVTWAAAESRSDLKRLLAGEELPWIHGTDAKWQTQFGSGRGDTVLAEEGKTGPVNNSNASEGFIDADYGDHLSALLWMKAGTAHVLRAMDLIALGSGENKGGLNGIDLSQRATAFSIQVEALGSLPAVTWEDGYGWE</sequence>
<dbReference type="Proteomes" id="UP000199208">
    <property type="component" value="Unassembled WGS sequence"/>
</dbReference>
<dbReference type="OrthoDB" id="5135382at2"/>
<feature type="region of interest" description="Disordered" evidence="1">
    <location>
        <begin position="149"/>
        <end position="187"/>
    </location>
</feature>
<dbReference type="STRING" id="1120920.SAMN03080599_02413"/>
<name>A0A1G5S338_9FIRM</name>
<evidence type="ECO:0000313" key="4">
    <source>
        <dbReference type="Proteomes" id="UP000199208"/>
    </source>
</evidence>
<keyword evidence="2" id="KW-1133">Transmembrane helix</keyword>
<dbReference type="EMBL" id="FMWL01000014">
    <property type="protein sequence ID" value="SCZ80726.1"/>
    <property type="molecule type" value="Genomic_DNA"/>
</dbReference>
<keyword evidence="2" id="KW-0812">Transmembrane</keyword>
<feature type="transmembrane region" description="Helical" evidence="2">
    <location>
        <begin position="21"/>
        <end position="47"/>
    </location>
</feature>
<protein>
    <submittedName>
        <fullName evidence="3">Uncharacterized protein</fullName>
    </submittedName>
</protein>
<dbReference type="RefSeq" id="WP_092591849.1">
    <property type="nucleotide sequence ID" value="NZ_FMWL01000014.1"/>
</dbReference>
<evidence type="ECO:0000313" key="3">
    <source>
        <dbReference type="EMBL" id="SCZ80726.1"/>
    </source>
</evidence>
<accession>A0A1G5S338</accession>